<dbReference type="Pfam" id="PF01809">
    <property type="entry name" value="YidD"/>
    <property type="match status" value="1"/>
</dbReference>
<comment type="caution">
    <text evidence="3">The sequence shown here is derived from an EMBL/GenBank/DDBJ whole genome shotgun (WGS) entry which is preliminary data.</text>
</comment>
<dbReference type="InterPro" id="IPR002696">
    <property type="entry name" value="Membr_insert_effic_factor_YidD"/>
</dbReference>
<dbReference type="EMBL" id="JBBMFD010000003">
    <property type="protein sequence ID" value="MEQ2439845.1"/>
    <property type="molecule type" value="Genomic_DNA"/>
</dbReference>
<evidence type="ECO:0000256" key="2">
    <source>
        <dbReference type="HAMAP-Rule" id="MF_00386"/>
    </source>
</evidence>
<accession>A0ABV1DZE8</accession>
<keyword evidence="4" id="KW-1185">Reference proteome</keyword>
<dbReference type="Proteomes" id="UP001489509">
    <property type="component" value="Unassembled WGS sequence"/>
</dbReference>
<comment type="function">
    <text evidence="2">Could be involved in insertion of integral membrane proteins into the membrane.</text>
</comment>
<keyword evidence="2" id="KW-1003">Cell membrane</keyword>
<reference evidence="3 4" key="1">
    <citation type="submission" date="2024-03" db="EMBL/GenBank/DDBJ databases">
        <title>Human intestinal bacterial collection.</title>
        <authorList>
            <person name="Pauvert C."/>
            <person name="Hitch T.C.A."/>
            <person name="Clavel T."/>
        </authorList>
    </citation>
    <scope>NUCLEOTIDE SEQUENCE [LARGE SCALE GENOMIC DNA]</scope>
    <source>
        <strain evidence="3 4">CLA-JM-H44</strain>
    </source>
</reference>
<comment type="subcellular location">
    <subcellularLocation>
        <location evidence="2">Cell membrane</location>
        <topology evidence="2">Peripheral membrane protein</topology>
        <orientation evidence="2">Cytoplasmic side</orientation>
    </subcellularLocation>
</comment>
<dbReference type="HAMAP" id="MF_00386">
    <property type="entry name" value="UPF0161_YidD"/>
    <property type="match status" value="1"/>
</dbReference>
<dbReference type="NCBIfam" id="TIGR00278">
    <property type="entry name" value="membrane protein insertion efficiency factor YidD"/>
    <property type="match status" value="1"/>
</dbReference>
<sequence>MKYLLIYPIKFYRKFISPHLPPACRFYPTCSQYALTAIERFGFFKGGWLAVKRICKCHPFHEGGYDPVPPRK</sequence>
<evidence type="ECO:0000313" key="4">
    <source>
        <dbReference type="Proteomes" id="UP001489509"/>
    </source>
</evidence>
<dbReference type="PANTHER" id="PTHR33383">
    <property type="entry name" value="MEMBRANE PROTEIN INSERTION EFFICIENCY FACTOR-RELATED"/>
    <property type="match status" value="1"/>
</dbReference>
<dbReference type="PANTHER" id="PTHR33383:SF1">
    <property type="entry name" value="MEMBRANE PROTEIN INSERTION EFFICIENCY FACTOR-RELATED"/>
    <property type="match status" value="1"/>
</dbReference>
<comment type="similarity">
    <text evidence="2">Belongs to the UPF0161 family.</text>
</comment>
<proteinExistence type="inferred from homology"/>
<evidence type="ECO:0000256" key="1">
    <source>
        <dbReference type="ARBA" id="ARBA00023136"/>
    </source>
</evidence>
<keyword evidence="1 2" id="KW-0472">Membrane</keyword>
<evidence type="ECO:0000313" key="3">
    <source>
        <dbReference type="EMBL" id="MEQ2439845.1"/>
    </source>
</evidence>
<organism evidence="3 4">
    <name type="scientific">Solibaculum intestinale</name>
    <dbReference type="NCBI Taxonomy" id="3133165"/>
    <lineage>
        <taxon>Bacteria</taxon>
        <taxon>Bacillati</taxon>
        <taxon>Bacillota</taxon>
        <taxon>Clostridia</taxon>
        <taxon>Eubacteriales</taxon>
        <taxon>Oscillospiraceae</taxon>
        <taxon>Solibaculum</taxon>
    </lineage>
</organism>
<name>A0ABV1DZE8_9FIRM</name>
<dbReference type="RefSeq" id="WP_349218111.1">
    <property type="nucleotide sequence ID" value="NZ_JBBMFD010000003.1"/>
</dbReference>
<gene>
    <name evidence="3" type="primary">yidD</name>
    <name evidence="3" type="ORF">WMO26_03280</name>
</gene>
<dbReference type="SMART" id="SM01234">
    <property type="entry name" value="Haemolytic"/>
    <property type="match status" value="1"/>
</dbReference>
<protein>
    <recommendedName>
        <fullName evidence="2">Putative membrane protein insertion efficiency factor</fullName>
    </recommendedName>
</protein>